<comment type="similarity">
    <text evidence="7">Belongs to the carbohydrate kinase PfkB family. LacC subfamily.</text>
</comment>
<comment type="function">
    <text evidence="8">Catalyzes the ATP-dependent phosphorylation of fructose-l-phosphate to fructose-l,6-bisphosphate.</text>
</comment>
<comment type="catalytic activity">
    <reaction evidence="7">
        <text>D-tagatofuranose 6-phosphate + ATP = D-tagatofuranose 1,6-bisphosphate + ADP + H(+)</text>
        <dbReference type="Rhea" id="RHEA:12420"/>
        <dbReference type="ChEBI" id="CHEBI:15378"/>
        <dbReference type="ChEBI" id="CHEBI:30616"/>
        <dbReference type="ChEBI" id="CHEBI:58694"/>
        <dbReference type="ChEBI" id="CHEBI:58695"/>
        <dbReference type="ChEBI" id="CHEBI:456216"/>
        <dbReference type="EC" id="2.7.1.144"/>
    </reaction>
</comment>
<dbReference type="Gene3D" id="3.40.1190.20">
    <property type="match status" value="1"/>
</dbReference>
<name>A0ABW8U8L1_9LACO</name>
<evidence type="ECO:0000256" key="3">
    <source>
        <dbReference type="ARBA" id="ARBA00022741"/>
    </source>
</evidence>
<dbReference type="GO" id="GO:0008662">
    <property type="term" value="F:1-phosphofructokinase activity"/>
    <property type="evidence" value="ECO:0007669"/>
    <property type="project" value="UniProtKB-EC"/>
</dbReference>
<dbReference type="InterPro" id="IPR017583">
    <property type="entry name" value="Tagatose/fructose_Pkinase"/>
</dbReference>
<accession>A0ABW8U8L1</accession>
<dbReference type="NCBIfam" id="TIGR03828">
    <property type="entry name" value="pfkB"/>
    <property type="match status" value="1"/>
</dbReference>
<dbReference type="RefSeq" id="WP_407136729.1">
    <property type="nucleotide sequence ID" value="NZ_JBGQPK010000002.1"/>
</dbReference>
<dbReference type="InterPro" id="IPR011611">
    <property type="entry name" value="PfkB_dom"/>
</dbReference>
<dbReference type="Proteomes" id="UP001625389">
    <property type="component" value="Unassembled WGS sequence"/>
</dbReference>
<dbReference type="EC" id="2.7.1.144" evidence="7"/>
<dbReference type="PANTHER" id="PTHR46566">
    <property type="entry name" value="1-PHOSPHOFRUCTOKINASE-RELATED"/>
    <property type="match status" value="1"/>
</dbReference>
<comment type="pathway">
    <text evidence="7">Carbohydrate metabolism; D-tagatose 6-phosphate degradation; D-glyceraldehyde 3-phosphate and glycerone phosphate from D-tagatose 6-phosphate: step 1/2.</text>
</comment>
<dbReference type="InterPro" id="IPR029056">
    <property type="entry name" value="Ribokinase-like"/>
</dbReference>
<evidence type="ECO:0000256" key="2">
    <source>
        <dbReference type="ARBA" id="ARBA00022679"/>
    </source>
</evidence>
<keyword evidence="7" id="KW-0423">Lactose metabolism</keyword>
<evidence type="ECO:0000313" key="11">
    <source>
        <dbReference type="Proteomes" id="UP001625389"/>
    </source>
</evidence>
<keyword evidence="11" id="KW-1185">Reference proteome</keyword>
<dbReference type="EMBL" id="JBGQPK010000002">
    <property type="protein sequence ID" value="MFL2028211.1"/>
    <property type="molecule type" value="Genomic_DNA"/>
</dbReference>
<evidence type="ECO:0000259" key="9">
    <source>
        <dbReference type="Pfam" id="PF00294"/>
    </source>
</evidence>
<evidence type="ECO:0000256" key="6">
    <source>
        <dbReference type="ARBA" id="ARBA00047745"/>
    </source>
</evidence>
<comment type="caution">
    <text evidence="10">The sequence shown here is derived from an EMBL/GenBank/DDBJ whole genome shotgun (WGS) entry which is preliminary data.</text>
</comment>
<dbReference type="InterPro" id="IPR002173">
    <property type="entry name" value="Carboh/pur_kinase_PfkB_CS"/>
</dbReference>
<evidence type="ECO:0000256" key="5">
    <source>
        <dbReference type="ARBA" id="ARBA00022840"/>
    </source>
</evidence>
<keyword evidence="4 8" id="KW-0418">Kinase</keyword>
<evidence type="ECO:0000256" key="4">
    <source>
        <dbReference type="ARBA" id="ARBA00022777"/>
    </source>
</evidence>
<dbReference type="PROSITE" id="PS00584">
    <property type="entry name" value="PFKB_KINASES_2"/>
    <property type="match status" value="1"/>
</dbReference>
<proteinExistence type="inferred from homology"/>
<dbReference type="NCBIfam" id="TIGR03168">
    <property type="entry name" value="1-PFK"/>
    <property type="match status" value="1"/>
</dbReference>
<protein>
    <recommendedName>
        <fullName evidence="7">Tagatose-6-phosphate kinase</fullName>
        <ecNumber evidence="7">2.7.1.144</ecNumber>
    </recommendedName>
</protein>
<keyword evidence="5 7" id="KW-0067">ATP-binding</keyword>
<reference evidence="10 11" key="1">
    <citation type="submission" date="2024-08" db="EMBL/GenBank/DDBJ databases">
        <authorList>
            <person name="Arias E."/>
        </authorList>
    </citation>
    <scope>NUCLEOTIDE SEQUENCE [LARGE SCALE GENOMIC DNA]</scope>
    <source>
        <strain evidence="10 11">FAM 25317</strain>
    </source>
</reference>
<evidence type="ECO:0000256" key="8">
    <source>
        <dbReference type="RuleBase" id="RU369061"/>
    </source>
</evidence>
<organism evidence="10 11">
    <name type="scientific">Loigolactobacillus zhaoyuanensis</name>
    <dbReference type="NCBI Taxonomy" id="2486017"/>
    <lineage>
        <taxon>Bacteria</taxon>
        <taxon>Bacillati</taxon>
        <taxon>Bacillota</taxon>
        <taxon>Bacilli</taxon>
        <taxon>Lactobacillales</taxon>
        <taxon>Lactobacillaceae</taxon>
        <taxon>Loigolactobacillus</taxon>
    </lineage>
</organism>
<sequence>MIYTVTVNPSIDYIVQLPQLTLGTVNRMSYDTKLPGGKGINVSRILNQLAVPNAAWGFLGGFTGNFIQQQLAAEKITTDFTEIPADTRINVKIKANEETEINGQGPTITTAAIANFKAKFTQLQAGDIVVMSGSLPPTLAASFYRDLIPLIQARGAEFVIDTTGQALLDTLSAQPLVVKPNHHELAALFNVELNNDAAIVKYGRKLLALGAKHVLVSMAGAGAFLITEQQVYKSTAPQGTVINSVGAGDSMIAGFVGTFSQTHDPLKSFETGLACGSATAFSEDLADQAKIATVRQTIQISPYTDQLN</sequence>
<dbReference type="InterPro" id="IPR022463">
    <property type="entry name" value="1-PFruKinase"/>
</dbReference>
<dbReference type="SUPFAM" id="SSF53613">
    <property type="entry name" value="Ribokinase-like"/>
    <property type="match status" value="1"/>
</dbReference>
<comment type="similarity">
    <text evidence="1">Belongs to the carbohydrate kinase pfkB family.</text>
</comment>
<keyword evidence="3 7" id="KW-0547">Nucleotide-binding</keyword>
<gene>
    <name evidence="10" type="primary">pfkB</name>
    <name evidence="10" type="ORF">ACEN34_01130</name>
</gene>
<dbReference type="CDD" id="cd01164">
    <property type="entry name" value="FruK_PfkB_like"/>
    <property type="match status" value="1"/>
</dbReference>
<dbReference type="PANTHER" id="PTHR46566:SF1">
    <property type="entry name" value="1-PHOSPHOFRUCTOKINASE"/>
    <property type="match status" value="1"/>
</dbReference>
<keyword evidence="2 7" id="KW-0808">Transferase</keyword>
<dbReference type="Pfam" id="PF00294">
    <property type="entry name" value="PfkB"/>
    <property type="match status" value="1"/>
</dbReference>
<dbReference type="PIRSF" id="PIRSF000535">
    <property type="entry name" value="1PFK/6PFK/LacC"/>
    <property type="match status" value="1"/>
</dbReference>
<evidence type="ECO:0000313" key="10">
    <source>
        <dbReference type="EMBL" id="MFL2028211.1"/>
    </source>
</evidence>
<feature type="domain" description="Carbohydrate kinase PfkB" evidence="9">
    <location>
        <begin position="9"/>
        <end position="283"/>
    </location>
</feature>
<evidence type="ECO:0000256" key="1">
    <source>
        <dbReference type="ARBA" id="ARBA00005380"/>
    </source>
</evidence>
<evidence type="ECO:0000256" key="7">
    <source>
        <dbReference type="PIRNR" id="PIRNR000535"/>
    </source>
</evidence>
<comment type="catalytic activity">
    <reaction evidence="6 8">
        <text>beta-D-fructose 1-phosphate + ATP = beta-D-fructose 1,6-bisphosphate + ADP + H(+)</text>
        <dbReference type="Rhea" id="RHEA:14213"/>
        <dbReference type="ChEBI" id="CHEBI:15378"/>
        <dbReference type="ChEBI" id="CHEBI:30616"/>
        <dbReference type="ChEBI" id="CHEBI:32966"/>
        <dbReference type="ChEBI" id="CHEBI:138881"/>
        <dbReference type="ChEBI" id="CHEBI:456216"/>
        <dbReference type="EC" id="2.7.1.56"/>
    </reaction>
</comment>